<dbReference type="EMBL" id="MBTG01000005">
    <property type="protein sequence ID" value="OPH59952.1"/>
    <property type="molecule type" value="Genomic_DNA"/>
</dbReference>
<dbReference type="PANTHER" id="PTHR34389:SF2">
    <property type="entry name" value="L-RHAMNOSE MUTAROTASE"/>
    <property type="match status" value="1"/>
</dbReference>
<sequence>MIRRGSVIKVKTECLKEYVRLHANPWEAVNQKIKECNIQNYSIYYKDGFLFSYYEYTGNDFVADMMKMAEDPATQGWWKLTDPCQEPLVTRREGEWWASMEEVFHLD</sequence>
<evidence type="ECO:0000313" key="2">
    <source>
        <dbReference type="Proteomes" id="UP000190626"/>
    </source>
</evidence>
<comment type="caution">
    <text evidence="1">The sequence shown here is derived from an EMBL/GenBank/DDBJ whole genome shotgun (WGS) entry which is preliminary data.</text>
</comment>
<accession>A0A1V4HPS6</accession>
<gene>
    <name evidence="1" type="ORF">BC351_18690</name>
</gene>
<protein>
    <submittedName>
        <fullName evidence="1">L-rhamnose 1-epimerase</fullName>
    </submittedName>
</protein>
<dbReference type="Pfam" id="PF05336">
    <property type="entry name" value="rhaM"/>
    <property type="match status" value="1"/>
</dbReference>
<evidence type="ECO:0000313" key="1">
    <source>
        <dbReference type="EMBL" id="OPH59952.1"/>
    </source>
</evidence>
<dbReference type="GO" id="GO:0016857">
    <property type="term" value="F:racemase and epimerase activity, acting on carbohydrates and derivatives"/>
    <property type="evidence" value="ECO:0007669"/>
    <property type="project" value="InterPro"/>
</dbReference>
<dbReference type="AlphaFoldDB" id="A0A1V4HPS6"/>
<dbReference type="InterPro" id="IPR008000">
    <property type="entry name" value="Rham/fucose_mutarotase"/>
</dbReference>
<dbReference type="RefSeq" id="WP_079409988.1">
    <property type="nucleotide sequence ID" value="NZ_MBTG01000005.1"/>
</dbReference>
<dbReference type="OrthoDB" id="9799608at2"/>
<keyword evidence="2" id="KW-1185">Reference proteome</keyword>
<dbReference type="PANTHER" id="PTHR34389">
    <property type="entry name" value="L-RHAMNOSE MUTAROTASE"/>
    <property type="match status" value="1"/>
</dbReference>
<reference evidence="2" key="1">
    <citation type="submission" date="2016-07" db="EMBL/GenBank/DDBJ databases">
        <authorList>
            <person name="Florea S."/>
            <person name="Webb J.S."/>
            <person name="Jaromczyk J."/>
            <person name="Schardl C.L."/>
        </authorList>
    </citation>
    <scope>NUCLEOTIDE SEQUENCE [LARGE SCALE GENOMIC DNA]</scope>
    <source>
        <strain evidence="2">CY1</strain>
    </source>
</reference>
<dbReference type="Gene3D" id="3.30.70.100">
    <property type="match status" value="1"/>
</dbReference>
<organism evidence="1 2">
    <name type="scientific">Paenibacillus ferrarius</name>
    <dbReference type="NCBI Taxonomy" id="1469647"/>
    <lineage>
        <taxon>Bacteria</taxon>
        <taxon>Bacillati</taxon>
        <taxon>Bacillota</taxon>
        <taxon>Bacilli</taxon>
        <taxon>Bacillales</taxon>
        <taxon>Paenibacillaceae</taxon>
        <taxon>Paenibacillus</taxon>
    </lineage>
</organism>
<dbReference type="SUPFAM" id="SSF54909">
    <property type="entry name" value="Dimeric alpha+beta barrel"/>
    <property type="match status" value="1"/>
</dbReference>
<dbReference type="STRING" id="1469647.BC351_18690"/>
<name>A0A1V4HPS6_9BACL</name>
<proteinExistence type="predicted"/>
<dbReference type="InterPro" id="IPR011008">
    <property type="entry name" value="Dimeric_a/b-barrel"/>
</dbReference>
<dbReference type="Proteomes" id="UP000190626">
    <property type="component" value="Unassembled WGS sequence"/>
</dbReference>